<organism evidence="2 3">
    <name type="scientific">Nonomuraea endophytica</name>
    <dbReference type="NCBI Taxonomy" id="714136"/>
    <lineage>
        <taxon>Bacteria</taxon>
        <taxon>Bacillati</taxon>
        <taxon>Actinomycetota</taxon>
        <taxon>Actinomycetes</taxon>
        <taxon>Streptosporangiales</taxon>
        <taxon>Streptosporangiaceae</taxon>
        <taxon>Nonomuraea</taxon>
    </lineage>
</organism>
<protein>
    <submittedName>
        <fullName evidence="2">Uncharacterized protein</fullName>
    </submittedName>
</protein>
<keyword evidence="3" id="KW-1185">Reference proteome</keyword>
<sequence>MLRRIVIGALAAGAFLAASSTAASAATWEKGNDDNVGNAHSPASIVVPVLNHALNNNEVDVLTIAHLERINLQLLTNNTSLTDIEGNDG</sequence>
<feature type="signal peptide" evidence="1">
    <location>
        <begin position="1"/>
        <end position="25"/>
    </location>
</feature>
<accession>A0A7W8A9E9</accession>
<dbReference type="EMBL" id="JACHIN010000012">
    <property type="protein sequence ID" value="MBB5082082.1"/>
    <property type="molecule type" value="Genomic_DNA"/>
</dbReference>
<reference evidence="2 3" key="1">
    <citation type="submission" date="2020-08" db="EMBL/GenBank/DDBJ databases">
        <title>Genomic Encyclopedia of Type Strains, Phase IV (KMG-IV): sequencing the most valuable type-strain genomes for metagenomic binning, comparative biology and taxonomic classification.</title>
        <authorList>
            <person name="Goeker M."/>
        </authorList>
    </citation>
    <scope>NUCLEOTIDE SEQUENCE [LARGE SCALE GENOMIC DNA]</scope>
    <source>
        <strain evidence="2 3">DSM 45385</strain>
    </source>
</reference>
<proteinExistence type="predicted"/>
<dbReference type="Proteomes" id="UP000568380">
    <property type="component" value="Unassembled WGS sequence"/>
</dbReference>
<evidence type="ECO:0000313" key="2">
    <source>
        <dbReference type="EMBL" id="MBB5082082.1"/>
    </source>
</evidence>
<evidence type="ECO:0000256" key="1">
    <source>
        <dbReference type="SAM" id="SignalP"/>
    </source>
</evidence>
<keyword evidence="1" id="KW-0732">Signal</keyword>
<name>A0A7W8A9E9_9ACTN</name>
<gene>
    <name evidence="2" type="ORF">HNR40_007577</name>
</gene>
<comment type="caution">
    <text evidence="2">The sequence shown here is derived from an EMBL/GenBank/DDBJ whole genome shotgun (WGS) entry which is preliminary data.</text>
</comment>
<evidence type="ECO:0000313" key="3">
    <source>
        <dbReference type="Proteomes" id="UP000568380"/>
    </source>
</evidence>
<feature type="chain" id="PRO_5031199736" evidence="1">
    <location>
        <begin position="26"/>
        <end position="89"/>
    </location>
</feature>
<dbReference type="AlphaFoldDB" id="A0A7W8A9E9"/>
<dbReference type="RefSeq" id="WP_184969978.1">
    <property type="nucleotide sequence ID" value="NZ_JACHIN010000012.1"/>
</dbReference>